<dbReference type="InterPro" id="IPR007278">
    <property type="entry name" value="DUF397"/>
</dbReference>
<keyword evidence="3" id="KW-1185">Reference proteome</keyword>
<sequence>MDRRVKWRKASRSGANGGNCVEVADLDRVIGVRDSKDPGGPRLALSQGGWSALVAEVRSGRHDL</sequence>
<evidence type="ECO:0000313" key="3">
    <source>
        <dbReference type="Proteomes" id="UP001596074"/>
    </source>
</evidence>
<reference evidence="3" key="1">
    <citation type="journal article" date="2019" name="Int. J. Syst. Evol. Microbiol.">
        <title>The Global Catalogue of Microorganisms (GCM) 10K type strain sequencing project: providing services to taxonomists for standard genome sequencing and annotation.</title>
        <authorList>
            <consortium name="The Broad Institute Genomics Platform"/>
            <consortium name="The Broad Institute Genome Sequencing Center for Infectious Disease"/>
            <person name="Wu L."/>
            <person name="Ma J."/>
        </authorList>
    </citation>
    <scope>NUCLEOTIDE SEQUENCE [LARGE SCALE GENOMIC DNA]</scope>
    <source>
        <strain evidence="3">KCTC 42087</strain>
    </source>
</reference>
<protein>
    <submittedName>
        <fullName evidence="2">DUF397 domain-containing protein</fullName>
    </submittedName>
</protein>
<comment type="caution">
    <text evidence="2">The sequence shown here is derived from an EMBL/GenBank/DDBJ whole genome shotgun (WGS) entry which is preliminary data.</text>
</comment>
<proteinExistence type="predicted"/>
<accession>A0ABW1AJ55</accession>
<gene>
    <name evidence="2" type="ORF">ACFPZN_53265</name>
</gene>
<dbReference type="EMBL" id="JBHSON010000155">
    <property type="protein sequence ID" value="MFC5754440.1"/>
    <property type="molecule type" value="Genomic_DNA"/>
</dbReference>
<evidence type="ECO:0000313" key="2">
    <source>
        <dbReference type="EMBL" id="MFC5754440.1"/>
    </source>
</evidence>
<evidence type="ECO:0000259" key="1">
    <source>
        <dbReference type="Pfam" id="PF04149"/>
    </source>
</evidence>
<dbReference type="Pfam" id="PF04149">
    <property type="entry name" value="DUF397"/>
    <property type="match status" value="1"/>
</dbReference>
<organism evidence="2 3">
    <name type="scientific">Actinomadura rugatobispora</name>
    <dbReference type="NCBI Taxonomy" id="1994"/>
    <lineage>
        <taxon>Bacteria</taxon>
        <taxon>Bacillati</taxon>
        <taxon>Actinomycetota</taxon>
        <taxon>Actinomycetes</taxon>
        <taxon>Streptosporangiales</taxon>
        <taxon>Thermomonosporaceae</taxon>
        <taxon>Actinomadura</taxon>
    </lineage>
</organism>
<name>A0ABW1AJ55_9ACTN</name>
<dbReference type="Proteomes" id="UP001596074">
    <property type="component" value="Unassembled WGS sequence"/>
</dbReference>
<dbReference type="RefSeq" id="WP_378292541.1">
    <property type="nucleotide sequence ID" value="NZ_JBHSON010000155.1"/>
</dbReference>
<feature type="domain" description="DUF397" evidence="1">
    <location>
        <begin position="6"/>
        <end position="58"/>
    </location>
</feature>